<dbReference type="Ensembl" id="ENSXETT00000061552">
    <property type="protein sequence ID" value="ENSXETP00000063627"/>
    <property type="gene ID" value="ENSXETG00000031469"/>
</dbReference>
<reference evidence="4" key="1">
    <citation type="journal article" date="2010" name="Science">
        <title>The genome of the Western clawed frog Xenopus tropicalis.</title>
        <authorList>
            <person name="Hellsten U."/>
            <person name="Harland R.M."/>
            <person name="Gilchrist M.J."/>
            <person name="Hendrix D."/>
            <person name="Jurka J."/>
            <person name="Kapitonov V."/>
            <person name="Ovcharenko I."/>
            <person name="Putnam N.H."/>
            <person name="Shu S."/>
            <person name="Taher L."/>
            <person name="Blitz I.L."/>
            <person name="Blumberg B."/>
            <person name="Dichmann D.S."/>
            <person name="Dubchak I."/>
            <person name="Amaya E."/>
            <person name="Detter J.C."/>
            <person name="Fletcher R."/>
            <person name="Gerhard D.S."/>
            <person name="Goodstein D."/>
            <person name="Graves T."/>
            <person name="Grigoriev I.V."/>
            <person name="Grimwood J."/>
            <person name="Kawashima T."/>
            <person name="Lindquist E."/>
            <person name="Lucas S.M."/>
            <person name="Mead P.E."/>
            <person name="Mitros T."/>
            <person name="Ogino H."/>
            <person name="Ohta Y."/>
            <person name="Poliakov A.V."/>
            <person name="Pollet N."/>
            <person name="Robert J."/>
            <person name="Salamov A."/>
            <person name="Sater A.K."/>
            <person name="Schmutz J."/>
            <person name="Terry A."/>
            <person name="Vize P.D."/>
            <person name="Warren W.C."/>
            <person name="Wells D."/>
            <person name="Wills A."/>
            <person name="Wilson R.K."/>
            <person name="Zimmerman L.B."/>
            <person name="Zorn A.M."/>
            <person name="Grainger R."/>
            <person name="Grammer T."/>
            <person name="Khokha M.K."/>
            <person name="Richardson P.M."/>
            <person name="Rokhsar D.S."/>
        </authorList>
    </citation>
    <scope>NUCLEOTIDE SEQUENCE [LARGE SCALE GENOMIC DNA]</scope>
    <source>
        <strain evidence="4">Nigerian</strain>
    </source>
</reference>
<keyword evidence="2" id="KW-1133">Transmembrane helix</keyword>
<feature type="transmembrane region" description="Helical" evidence="2">
    <location>
        <begin position="45"/>
        <end position="77"/>
    </location>
</feature>
<proteinExistence type="predicted"/>
<dbReference type="InParanoid" id="A0A6I8Q2S3"/>
<keyword evidence="1" id="KW-0808">Transferase</keyword>
<dbReference type="InterPro" id="IPR000182">
    <property type="entry name" value="GNAT_dom"/>
</dbReference>
<dbReference type="PANTHER" id="PTHR13947">
    <property type="entry name" value="GNAT FAMILY N-ACETYLTRANSFERASE"/>
    <property type="match status" value="1"/>
</dbReference>
<reference evidence="4" key="2">
    <citation type="submission" date="2020-05" db="UniProtKB">
        <authorList>
            <consortium name="Ensembl"/>
        </authorList>
    </citation>
    <scope>IDENTIFICATION</scope>
</reference>
<dbReference type="SUPFAM" id="SSF55729">
    <property type="entry name" value="Acyl-CoA N-acyltransferases (Nat)"/>
    <property type="match status" value="1"/>
</dbReference>
<dbReference type="GeneTree" id="ENSGT00950000182932"/>
<dbReference type="InterPro" id="IPR016181">
    <property type="entry name" value="Acyl_CoA_acyltransferase"/>
</dbReference>
<keyword evidence="2" id="KW-0812">Transmembrane</keyword>
<dbReference type="AlphaFoldDB" id="A0A6I8Q2S3"/>
<organism evidence="4">
    <name type="scientific">Xenopus tropicalis</name>
    <name type="common">Western clawed frog</name>
    <name type="synonym">Silurana tropicalis</name>
    <dbReference type="NCBI Taxonomy" id="8364"/>
    <lineage>
        <taxon>Eukaryota</taxon>
        <taxon>Metazoa</taxon>
        <taxon>Chordata</taxon>
        <taxon>Craniata</taxon>
        <taxon>Vertebrata</taxon>
        <taxon>Euteleostomi</taxon>
        <taxon>Amphibia</taxon>
        <taxon>Batrachia</taxon>
        <taxon>Anura</taxon>
        <taxon>Pipoidea</taxon>
        <taxon>Pipidae</taxon>
        <taxon>Xenopodinae</taxon>
        <taxon>Xenopus</taxon>
        <taxon>Silurana</taxon>
    </lineage>
</organism>
<evidence type="ECO:0000259" key="3">
    <source>
        <dbReference type="PROSITE" id="PS51186"/>
    </source>
</evidence>
<dbReference type="Bgee" id="ENSXETG00000031469">
    <property type="expression patterns" value="Expressed in mesonephros and 1 other cell type or tissue"/>
</dbReference>
<evidence type="ECO:0000313" key="4">
    <source>
        <dbReference type="Ensembl" id="ENSXETP00000063627"/>
    </source>
</evidence>
<evidence type="ECO:0000256" key="1">
    <source>
        <dbReference type="ARBA" id="ARBA00022679"/>
    </source>
</evidence>
<dbReference type="FunCoup" id="A0A6I8Q2S3">
    <property type="interactions" value="115"/>
</dbReference>
<accession>A0A6I8Q2S3</accession>
<name>A0A6I8Q2S3_XENTR</name>
<dbReference type="CDD" id="cd04301">
    <property type="entry name" value="NAT_SF"/>
    <property type="match status" value="1"/>
</dbReference>
<dbReference type="Gene3D" id="3.40.630.30">
    <property type="match status" value="1"/>
</dbReference>
<protein>
    <recommendedName>
        <fullName evidence="3">N-acetyltransferase domain-containing protein</fullName>
    </recommendedName>
</protein>
<dbReference type="GO" id="GO:0008080">
    <property type="term" value="F:N-acetyltransferase activity"/>
    <property type="evidence" value="ECO:0007669"/>
    <property type="project" value="InterPro"/>
</dbReference>
<sequence length="225" mass="24915">LVCYIICTICLDSDYESVIDLYVSGVMENAPVAFKQLLGFPSTQLLLAVGFLLSLAATGSILLPTCIVLCALAFLWWCCRDFFCFYVTNALVTDMRDIRKHYIEMDGHCFWVAESAGEVVGMVAALPFLHPGGEKYVELKRMSVAKSHRGMGIAKDLCRTSIDFACKRGCDGVVLTTSTGQVGGWNLYEKTGFIRTHSSSPPNWSTRLSGIKLLHYQYNIKRGGQ</sequence>
<feature type="domain" description="N-acetyltransferase" evidence="3">
    <location>
        <begin position="67"/>
        <end position="223"/>
    </location>
</feature>
<dbReference type="InterPro" id="IPR050769">
    <property type="entry name" value="NAT_camello-type"/>
</dbReference>
<evidence type="ECO:0000256" key="2">
    <source>
        <dbReference type="SAM" id="Phobius"/>
    </source>
</evidence>
<dbReference type="Pfam" id="PF00583">
    <property type="entry name" value="Acetyltransf_1"/>
    <property type="match status" value="1"/>
</dbReference>
<keyword evidence="2" id="KW-0472">Membrane</keyword>
<dbReference type="PANTHER" id="PTHR13947:SF59">
    <property type="entry name" value="N-ACETYLTRANSFERASE CML6-RELATED"/>
    <property type="match status" value="1"/>
</dbReference>
<dbReference type="PROSITE" id="PS51186">
    <property type="entry name" value="GNAT"/>
    <property type="match status" value="1"/>
</dbReference>